<organism evidence="1 2">
    <name type="scientific">Natrinema hispanicum</name>
    <dbReference type="NCBI Taxonomy" id="392421"/>
    <lineage>
        <taxon>Archaea</taxon>
        <taxon>Methanobacteriati</taxon>
        <taxon>Methanobacteriota</taxon>
        <taxon>Stenosarchaea group</taxon>
        <taxon>Halobacteria</taxon>
        <taxon>Halobacteriales</taxon>
        <taxon>Natrialbaceae</taxon>
        <taxon>Natrinema</taxon>
    </lineage>
</organism>
<evidence type="ECO:0000313" key="2">
    <source>
        <dbReference type="Proteomes" id="UP000291097"/>
    </source>
</evidence>
<gene>
    <name evidence="1" type="ORF">BDK88_2421</name>
</gene>
<dbReference type="EMBL" id="SHMP01000004">
    <property type="protein sequence ID" value="RZV11182.1"/>
    <property type="molecule type" value="Genomic_DNA"/>
</dbReference>
<protein>
    <submittedName>
        <fullName evidence="1">Uncharacterized protein</fullName>
    </submittedName>
</protein>
<sequence length="61" mass="7034">MHSIQPIRSSLIEIFSIKTTFVDLYGWFAVRHDRGCIDRRGIDRCENSCWYGVGIDGVDVE</sequence>
<reference evidence="1 2" key="1">
    <citation type="submission" date="2019-02" db="EMBL/GenBank/DDBJ databases">
        <title>Genomic Encyclopedia of Archaeal and Bacterial Type Strains, Phase II (KMG-II): from individual species to whole genera.</title>
        <authorList>
            <person name="Goeker M."/>
        </authorList>
    </citation>
    <scope>NUCLEOTIDE SEQUENCE [LARGE SCALE GENOMIC DNA]</scope>
    <source>
        <strain evidence="1 2">DSM 18328</strain>
    </source>
</reference>
<proteinExistence type="predicted"/>
<comment type="caution">
    <text evidence="1">The sequence shown here is derived from an EMBL/GenBank/DDBJ whole genome shotgun (WGS) entry which is preliminary data.</text>
</comment>
<accession>A0A482YH21</accession>
<evidence type="ECO:0000313" key="1">
    <source>
        <dbReference type="EMBL" id="RZV11182.1"/>
    </source>
</evidence>
<dbReference type="Proteomes" id="UP000291097">
    <property type="component" value="Unassembled WGS sequence"/>
</dbReference>
<name>A0A482YH21_9EURY</name>
<dbReference type="AlphaFoldDB" id="A0A482YH21"/>